<dbReference type="SUPFAM" id="SSF46689">
    <property type="entry name" value="Homeodomain-like"/>
    <property type="match status" value="1"/>
</dbReference>
<dbReference type="InterPro" id="IPR051839">
    <property type="entry name" value="RD_transcriptional_regulator"/>
</dbReference>
<proteinExistence type="predicted"/>
<feature type="compositionally biased region" description="Polar residues" evidence="2">
    <location>
        <begin position="53"/>
        <end position="65"/>
    </location>
</feature>
<dbReference type="PANTHER" id="PTHR33215">
    <property type="entry name" value="PROTEIN DISTAL ANTENNA"/>
    <property type="match status" value="1"/>
</dbReference>
<dbReference type="InterPro" id="IPR002514">
    <property type="entry name" value="Transposase_8"/>
</dbReference>
<dbReference type="Pfam" id="PF01527">
    <property type="entry name" value="HTH_Tnp_1"/>
    <property type="match status" value="1"/>
</dbReference>
<dbReference type="AlphaFoldDB" id="A0A1G7E3N6"/>
<dbReference type="GO" id="GO:0006313">
    <property type="term" value="P:DNA transposition"/>
    <property type="evidence" value="ECO:0007669"/>
    <property type="project" value="InterPro"/>
</dbReference>
<reference evidence="3 4" key="1">
    <citation type="submission" date="2016-10" db="EMBL/GenBank/DDBJ databases">
        <authorList>
            <person name="de Groot N.N."/>
        </authorList>
    </citation>
    <scope>NUCLEOTIDE SEQUENCE [LARGE SCALE GENOMIC DNA]</scope>
    <source>
        <strain evidence="3 4">CPCC 100156</strain>
    </source>
</reference>
<protein>
    <submittedName>
        <fullName evidence="3">Transposase</fullName>
    </submittedName>
</protein>
<feature type="region of interest" description="Disordered" evidence="2">
    <location>
        <begin position="49"/>
        <end position="74"/>
    </location>
</feature>
<evidence type="ECO:0000256" key="2">
    <source>
        <dbReference type="SAM" id="MobiDB-lite"/>
    </source>
</evidence>
<dbReference type="Gene3D" id="1.10.10.60">
    <property type="entry name" value="Homeodomain-like"/>
    <property type="match status" value="1"/>
</dbReference>
<keyword evidence="1" id="KW-0175">Coiled coil</keyword>
<accession>A0A1G7E3N6</accession>
<gene>
    <name evidence="3" type="ORF">SAMN04487779_10602</name>
</gene>
<name>A0A1G7E3N6_9PROT</name>
<dbReference type="InterPro" id="IPR009057">
    <property type="entry name" value="Homeodomain-like_sf"/>
</dbReference>
<dbReference type="GO" id="GO:0004803">
    <property type="term" value="F:transposase activity"/>
    <property type="evidence" value="ECO:0007669"/>
    <property type="project" value="InterPro"/>
</dbReference>
<evidence type="ECO:0000313" key="4">
    <source>
        <dbReference type="Proteomes" id="UP000198925"/>
    </source>
</evidence>
<dbReference type="GO" id="GO:0003677">
    <property type="term" value="F:DNA binding"/>
    <property type="evidence" value="ECO:0007669"/>
    <property type="project" value="InterPro"/>
</dbReference>
<feature type="coiled-coil region" evidence="1">
    <location>
        <begin position="74"/>
        <end position="101"/>
    </location>
</feature>
<dbReference type="EMBL" id="FMZX01000060">
    <property type="protein sequence ID" value="SDE58076.1"/>
    <property type="molecule type" value="Genomic_DNA"/>
</dbReference>
<organism evidence="3 4">
    <name type="scientific">Belnapia rosea</name>
    <dbReference type="NCBI Taxonomy" id="938405"/>
    <lineage>
        <taxon>Bacteria</taxon>
        <taxon>Pseudomonadati</taxon>
        <taxon>Pseudomonadota</taxon>
        <taxon>Alphaproteobacteria</taxon>
        <taxon>Acetobacterales</taxon>
        <taxon>Roseomonadaceae</taxon>
        <taxon>Belnapia</taxon>
    </lineage>
</organism>
<evidence type="ECO:0000313" key="3">
    <source>
        <dbReference type="EMBL" id="SDE58076.1"/>
    </source>
</evidence>
<evidence type="ECO:0000256" key="1">
    <source>
        <dbReference type="SAM" id="Coils"/>
    </source>
</evidence>
<keyword evidence="4" id="KW-1185">Reference proteome</keyword>
<dbReference type="Proteomes" id="UP000198925">
    <property type="component" value="Unassembled WGS sequence"/>
</dbReference>
<sequence length="110" mass="12361">MSSKTRRNFTDEFKAETVALLESSDRPLSQLSQELGIEQSVLRTWRRKLRPSGVQSSRPAASTGNGHAAAMPAITADQTEIRRLRRELERVQMERDILKKAIGIFSGHAK</sequence>
<dbReference type="PANTHER" id="PTHR33215:SF13">
    <property type="entry name" value="PROTEIN DISTAL ANTENNA"/>
    <property type="match status" value="1"/>
</dbReference>